<protein>
    <submittedName>
        <fullName evidence="2">Uncharacterized protein</fullName>
    </submittedName>
</protein>
<accession>A0A0C3GPU4</accession>
<evidence type="ECO:0000313" key="2">
    <source>
        <dbReference type="EMBL" id="KIM92551.1"/>
    </source>
</evidence>
<name>A0A0C3GPU4_OIDMZ</name>
<gene>
    <name evidence="2" type="ORF">OIDMADRAFT_185118</name>
</gene>
<evidence type="ECO:0000256" key="1">
    <source>
        <dbReference type="SAM" id="MobiDB-lite"/>
    </source>
</evidence>
<keyword evidence="3" id="KW-1185">Reference proteome</keyword>
<dbReference type="OrthoDB" id="10547452at2759"/>
<feature type="region of interest" description="Disordered" evidence="1">
    <location>
        <begin position="424"/>
        <end position="471"/>
    </location>
</feature>
<dbReference type="EMBL" id="KN832920">
    <property type="protein sequence ID" value="KIM92551.1"/>
    <property type="molecule type" value="Genomic_DNA"/>
</dbReference>
<feature type="compositionally biased region" description="Basic residues" evidence="1">
    <location>
        <begin position="462"/>
        <end position="471"/>
    </location>
</feature>
<feature type="compositionally biased region" description="Basic and acidic residues" evidence="1">
    <location>
        <begin position="92"/>
        <end position="104"/>
    </location>
</feature>
<sequence>MAASSKYLGPLAEIVRMLKEEEDQSTRNEAIHNVHGFMLQVFKRLDIRPQLPAHRQPLEGGELSALEPQAKRRRLSTDLATSRPTPTPVPRPLEDRPLEERPDSPPRPSTGAPISPNPTPSLRWVARVPISAALGCEDLTAAVRQFADELLEAEFEERKNNRLLRTRLKAEDVRLLVTFLFSDVFGDGCRERIYALIDELTTGSEAAGPLSSGVLASSQAADPKLPPEVRAFFATYSTWHQGEVEQSKIYPTILQSIHSYQLYVAFARLRTIAAGPDGHQLRDFLAQQGFCQSRGVDIRTCILRYLCRELQMPANRLNNALQAQLGIYYFVREFGPGILVLLPKVASYRIARFGSQKIQVILRRLRAALPDAVTLCATAETNILNPILRGERIPLLLPAQTTSRQRLSLIEAVTAITPGRVDEIPPTTLLIEDGQPSKSGPVPDPPTPSSATPRKGRGEGRGKRRSQKRTR</sequence>
<dbReference type="InParanoid" id="A0A0C3GPU4"/>
<proteinExistence type="predicted"/>
<dbReference type="AlphaFoldDB" id="A0A0C3GPU4"/>
<dbReference type="Proteomes" id="UP000054321">
    <property type="component" value="Unassembled WGS sequence"/>
</dbReference>
<dbReference type="HOGENOM" id="CLU_580172_0_0_1"/>
<reference evidence="3" key="2">
    <citation type="submission" date="2015-01" db="EMBL/GenBank/DDBJ databases">
        <title>Evolutionary Origins and Diversification of the Mycorrhizal Mutualists.</title>
        <authorList>
            <consortium name="DOE Joint Genome Institute"/>
            <consortium name="Mycorrhizal Genomics Consortium"/>
            <person name="Kohler A."/>
            <person name="Kuo A."/>
            <person name="Nagy L.G."/>
            <person name="Floudas D."/>
            <person name="Copeland A."/>
            <person name="Barry K.W."/>
            <person name="Cichocki N."/>
            <person name="Veneault-Fourrey C."/>
            <person name="LaButti K."/>
            <person name="Lindquist E.A."/>
            <person name="Lipzen A."/>
            <person name="Lundell T."/>
            <person name="Morin E."/>
            <person name="Murat C."/>
            <person name="Riley R."/>
            <person name="Ohm R."/>
            <person name="Sun H."/>
            <person name="Tunlid A."/>
            <person name="Henrissat B."/>
            <person name="Grigoriev I.V."/>
            <person name="Hibbett D.S."/>
            <person name="Martin F."/>
        </authorList>
    </citation>
    <scope>NUCLEOTIDE SEQUENCE [LARGE SCALE GENOMIC DNA]</scope>
    <source>
        <strain evidence="3">Zn</strain>
    </source>
</reference>
<organism evidence="2 3">
    <name type="scientific">Oidiodendron maius (strain Zn)</name>
    <dbReference type="NCBI Taxonomy" id="913774"/>
    <lineage>
        <taxon>Eukaryota</taxon>
        <taxon>Fungi</taxon>
        <taxon>Dikarya</taxon>
        <taxon>Ascomycota</taxon>
        <taxon>Pezizomycotina</taxon>
        <taxon>Leotiomycetes</taxon>
        <taxon>Leotiomycetes incertae sedis</taxon>
        <taxon>Myxotrichaceae</taxon>
        <taxon>Oidiodendron</taxon>
    </lineage>
</organism>
<reference evidence="2 3" key="1">
    <citation type="submission" date="2014-04" db="EMBL/GenBank/DDBJ databases">
        <authorList>
            <consortium name="DOE Joint Genome Institute"/>
            <person name="Kuo A."/>
            <person name="Martino E."/>
            <person name="Perotto S."/>
            <person name="Kohler A."/>
            <person name="Nagy L.G."/>
            <person name="Floudas D."/>
            <person name="Copeland A."/>
            <person name="Barry K.W."/>
            <person name="Cichocki N."/>
            <person name="Veneault-Fourrey C."/>
            <person name="LaButti K."/>
            <person name="Lindquist E.A."/>
            <person name="Lipzen A."/>
            <person name="Lundell T."/>
            <person name="Morin E."/>
            <person name="Murat C."/>
            <person name="Sun H."/>
            <person name="Tunlid A."/>
            <person name="Henrissat B."/>
            <person name="Grigoriev I.V."/>
            <person name="Hibbett D.S."/>
            <person name="Martin F."/>
            <person name="Nordberg H.P."/>
            <person name="Cantor M.N."/>
            <person name="Hua S.X."/>
        </authorList>
    </citation>
    <scope>NUCLEOTIDE SEQUENCE [LARGE SCALE GENOMIC DNA]</scope>
    <source>
        <strain evidence="2 3">Zn</strain>
    </source>
</reference>
<evidence type="ECO:0000313" key="3">
    <source>
        <dbReference type="Proteomes" id="UP000054321"/>
    </source>
</evidence>
<feature type="region of interest" description="Disordered" evidence="1">
    <location>
        <begin position="53"/>
        <end position="120"/>
    </location>
</feature>